<sequence length="167" mass="18162">MQHGCWGMLETCGSNAEIKLCASVWWQGAREKVGNDRALDVARQPTKIGVTACQAFGKLRCDVPVEGYCGVMVDTESGRNSFHAMLSHRESAGATWNASESGRRTGEQRRNVRACASAGAPWAGRQLMLSTSRPTADGLANRSIARRGAGRWPSVCARAQQHPRCMR</sequence>
<proteinExistence type="predicted"/>
<reference evidence="1 2" key="1">
    <citation type="submission" date="2016-07" db="EMBL/GenBank/DDBJ databases">
        <title>Draft genome of the white-rot fungus Obba rivulosa 3A-2.</title>
        <authorList>
            <consortium name="DOE Joint Genome Institute"/>
            <person name="Miettinen O."/>
            <person name="Riley R."/>
            <person name="Acob R."/>
            <person name="Barry K."/>
            <person name="Cullen D."/>
            <person name="De Vries R."/>
            <person name="Hainaut M."/>
            <person name="Hatakka A."/>
            <person name="Henrissat B."/>
            <person name="Hilden K."/>
            <person name="Kuo R."/>
            <person name="Labutti K."/>
            <person name="Lipzen A."/>
            <person name="Makela M.R."/>
            <person name="Sandor L."/>
            <person name="Spatafora J.W."/>
            <person name="Grigoriev I.V."/>
            <person name="Hibbett D.S."/>
        </authorList>
    </citation>
    <scope>NUCLEOTIDE SEQUENCE [LARGE SCALE GENOMIC DNA]</scope>
    <source>
        <strain evidence="1 2">3A-2</strain>
    </source>
</reference>
<name>A0A8E2DUQ0_9APHY</name>
<gene>
    <name evidence="1" type="ORF">OBBRIDRAFT_449377</name>
</gene>
<protein>
    <submittedName>
        <fullName evidence="1">Uncharacterized protein</fullName>
    </submittedName>
</protein>
<evidence type="ECO:0000313" key="2">
    <source>
        <dbReference type="Proteomes" id="UP000250043"/>
    </source>
</evidence>
<keyword evidence="2" id="KW-1185">Reference proteome</keyword>
<dbReference type="Proteomes" id="UP000250043">
    <property type="component" value="Unassembled WGS sequence"/>
</dbReference>
<evidence type="ECO:0000313" key="1">
    <source>
        <dbReference type="EMBL" id="OCH96016.1"/>
    </source>
</evidence>
<accession>A0A8E2DUQ0</accession>
<organism evidence="1 2">
    <name type="scientific">Obba rivulosa</name>
    <dbReference type="NCBI Taxonomy" id="1052685"/>
    <lineage>
        <taxon>Eukaryota</taxon>
        <taxon>Fungi</taxon>
        <taxon>Dikarya</taxon>
        <taxon>Basidiomycota</taxon>
        <taxon>Agaricomycotina</taxon>
        <taxon>Agaricomycetes</taxon>
        <taxon>Polyporales</taxon>
        <taxon>Gelatoporiaceae</taxon>
        <taxon>Obba</taxon>
    </lineage>
</organism>
<dbReference type="AlphaFoldDB" id="A0A8E2DUQ0"/>
<dbReference type="EMBL" id="KV722333">
    <property type="protein sequence ID" value="OCH96016.1"/>
    <property type="molecule type" value="Genomic_DNA"/>
</dbReference>